<comment type="caution">
    <text evidence="2">The sequence shown here is derived from an EMBL/GenBank/DDBJ whole genome shotgun (WGS) entry which is preliminary data.</text>
</comment>
<keyword evidence="3" id="KW-1185">Reference proteome</keyword>
<protein>
    <submittedName>
        <fullName evidence="2">Uncharacterized protein</fullName>
    </submittedName>
</protein>
<dbReference type="Proteomes" id="UP001183176">
    <property type="component" value="Unassembled WGS sequence"/>
</dbReference>
<keyword evidence="1" id="KW-0812">Transmembrane</keyword>
<feature type="transmembrane region" description="Helical" evidence="1">
    <location>
        <begin position="15"/>
        <end position="33"/>
    </location>
</feature>
<dbReference type="EMBL" id="JAVREH010000010">
    <property type="protein sequence ID" value="MDT0261733.1"/>
    <property type="molecule type" value="Genomic_DNA"/>
</dbReference>
<gene>
    <name evidence="2" type="ORF">RM423_10035</name>
</gene>
<sequence length="137" mass="15751">MSERPSKLRLLHPKWLLLHVVVIAVCCAMVWLGRWQWHAAIRHHGELRNYAYALQWWAFVIFTLVMWVRVVGDFLRGGEPREKTVQPAPTGNYVAYRQAASAPTVETDPERQRLNAYLAQLNTADAQLNTADREAAE</sequence>
<dbReference type="RefSeq" id="WP_311422887.1">
    <property type="nucleotide sequence ID" value="NZ_JAVREH010000010.1"/>
</dbReference>
<evidence type="ECO:0000313" key="3">
    <source>
        <dbReference type="Proteomes" id="UP001183176"/>
    </source>
</evidence>
<accession>A0ABU2JAI0</accession>
<name>A0ABU2JAI0_9ACTN</name>
<feature type="transmembrane region" description="Helical" evidence="1">
    <location>
        <begin position="53"/>
        <end position="72"/>
    </location>
</feature>
<evidence type="ECO:0000256" key="1">
    <source>
        <dbReference type="SAM" id="Phobius"/>
    </source>
</evidence>
<evidence type="ECO:0000313" key="2">
    <source>
        <dbReference type="EMBL" id="MDT0261733.1"/>
    </source>
</evidence>
<proteinExistence type="predicted"/>
<keyword evidence="1" id="KW-1133">Transmembrane helix</keyword>
<organism evidence="2 3">
    <name type="scientific">Jatrophihabitans lederbergiae</name>
    <dbReference type="NCBI Taxonomy" id="3075547"/>
    <lineage>
        <taxon>Bacteria</taxon>
        <taxon>Bacillati</taxon>
        <taxon>Actinomycetota</taxon>
        <taxon>Actinomycetes</taxon>
        <taxon>Jatrophihabitantales</taxon>
        <taxon>Jatrophihabitantaceae</taxon>
        <taxon>Jatrophihabitans</taxon>
    </lineage>
</organism>
<keyword evidence="1" id="KW-0472">Membrane</keyword>
<reference evidence="3" key="1">
    <citation type="submission" date="2023-07" db="EMBL/GenBank/DDBJ databases">
        <title>30 novel species of actinomycetes from the DSMZ collection.</title>
        <authorList>
            <person name="Nouioui I."/>
        </authorList>
    </citation>
    <scope>NUCLEOTIDE SEQUENCE [LARGE SCALE GENOMIC DNA]</scope>
    <source>
        <strain evidence="3">DSM 44399</strain>
    </source>
</reference>